<protein>
    <recommendedName>
        <fullName evidence="3">TonB-dependent receptor plug domain-containing protein</fullName>
    </recommendedName>
</protein>
<dbReference type="PANTHER" id="PTHR30069:SF29">
    <property type="entry name" value="HEMOGLOBIN AND HEMOGLOBIN-HAPTOGLOBIN-BINDING PROTEIN 1-RELATED"/>
    <property type="match status" value="1"/>
</dbReference>
<comment type="similarity">
    <text evidence="2">Belongs to the TonB-dependent receptor family.</text>
</comment>
<sequence length="208" mass="22184">MPTSAGKEGLFSLQNVPPDDILVVSFIGYQPKKIGPQDTQADIIVALSPDATQLEDVAIVSTGYQQLPKERATGSFAQVDNQLLNRRVSTNLVDRLEGVVPGLLFNRNTYDASTGGNDISVRGTSSIHAARSPLVVVDGFPYEGNLSSINPNDIENITVLKDAAAASIWGVRSGNGVIVVSTKKGKRNKKTEVAFTTNVTVGNKPDLY</sequence>
<dbReference type="OrthoDB" id="9768177at2"/>
<keyword evidence="2" id="KW-0813">Transport</keyword>
<dbReference type="PROSITE" id="PS52016">
    <property type="entry name" value="TONB_DEPENDENT_REC_3"/>
    <property type="match status" value="1"/>
</dbReference>
<dbReference type="PANTHER" id="PTHR30069">
    <property type="entry name" value="TONB-DEPENDENT OUTER MEMBRANE RECEPTOR"/>
    <property type="match status" value="1"/>
</dbReference>
<keyword evidence="2" id="KW-0998">Cell outer membrane</keyword>
<dbReference type="SUPFAM" id="SSF56935">
    <property type="entry name" value="Porins"/>
    <property type="match status" value="1"/>
</dbReference>
<dbReference type="InterPro" id="IPR039426">
    <property type="entry name" value="TonB-dep_rcpt-like"/>
</dbReference>
<keyword evidence="2" id="KW-1134">Transmembrane beta strand</keyword>
<name>A0A2U2P9M4_9SPHI</name>
<dbReference type="Pfam" id="PF07715">
    <property type="entry name" value="Plug"/>
    <property type="match status" value="1"/>
</dbReference>
<dbReference type="InterPro" id="IPR012910">
    <property type="entry name" value="Plug_dom"/>
</dbReference>
<evidence type="ECO:0000256" key="2">
    <source>
        <dbReference type="PROSITE-ProRule" id="PRU01360"/>
    </source>
</evidence>
<keyword evidence="2" id="KW-0812">Transmembrane</keyword>
<evidence type="ECO:0000313" key="5">
    <source>
        <dbReference type="Proteomes" id="UP000245647"/>
    </source>
</evidence>
<comment type="caution">
    <text evidence="4">The sequence shown here is derived from an EMBL/GenBank/DDBJ whole genome shotgun (WGS) entry which is preliminary data.</text>
</comment>
<organism evidence="4 5">
    <name type="scientific">Pararcticibacter amylolyticus</name>
    <dbReference type="NCBI Taxonomy" id="2173175"/>
    <lineage>
        <taxon>Bacteria</taxon>
        <taxon>Pseudomonadati</taxon>
        <taxon>Bacteroidota</taxon>
        <taxon>Sphingobacteriia</taxon>
        <taxon>Sphingobacteriales</taxon>
        <taxon>Sphingobacteriaceae</taxon>
        <taxon>Pararcticibacter</taxon>
    </lineage>
</organism>
<keyword evidence="1" id="KW-0732">Signal</keyword>
<dbReference type="NCBIfam" id="TIGR04057">
    <property type="entry name" value="SusC_RagA_signa"/>
    <property type="match status" value="1"/>
</dbReference>
<dbReference type="AlphaFoldDB" id="A0A2U2P9M4"/>
<dbReference type="GO" id="GO:0009279">
    <property type="term" value="C:cell outer membrane"/>
    <property type="evidence" value="ECO:0007669"/>
    <property type="project" value="UniProtKB-SubCell"/>
</dbReference>
<comment type="subcellular location">
    <subcellularLocation>
        <location evidence="2">Cell outer membrane</location>
        <topology evidence="2">Multi-pass membrane protein</topology>
    </subcellularLocation>
</comment>
<reference evidence="4 5" key="1">
    <citation type="submission" date="2018-04" db="EMBL/GenBank/DDBJ databases">
        <title>Pedobacter chongqingensis sp. nov., isolated from a rottenly hemp rope.</title>
        <authorList>
            <person name="Cai Y."/>
        </authorList>
    </citation>
    <scope>NUCLEOTIDE SEQUENCE [LARGE SCALE GENOMIC DNA]</scope>
    <source>
        <strain evidence="4 5">FJ4-8</strain>
    </source>
</reference>
<dbReference type="InterPro" id="IPR008969">
    <property type="entry name" value="CarboxyPept-like_regulatory"/>
</dbReference>
<dbReference type="RefSeq" id="WP_109418359.1">
    <property type="nucleotide sequence ID" value="NZ_QEAS01000035.1"/>
</dbReference>
<keyword evidence="2" id="KW-0472">Membrane</keyword>
<proteinExistence type="inferred from homology"/>
<accession>A0A2U2P9M4</accession>
<evidence type="ECO:0000256" key="1">
    <source>
        <dbReference type="ARBA" id="ARBA00022729"/>
    </source>
</evidence>
<dbReference type="SUPFAM" id="SSF49464">
    <property type="entry name" value="Carboxypeptidase regulatory domain-like"/>
    <property type="match status" value="1"/>
</dbReference>
<dbReference type="Proteomes" id="UP000245647">
    <property type="component" value="Unassembled WGS sequence"/>
</dbReference>
<dbReference type="InterPro" id="IPR023997">
    <property type="entry name" value="TonB-dep_OMP_SusC/RagA_CS"/>
</dbReference>
<gene>
    <name evidence="4" type="ORF">DDR33_24075</name>
</gene>
<dbReference type="GO" id="GO:0044718">
    <property type="term" value="P:siderophore transmembrane transport"/>
    <property type="evidence" value="ECO:0007669"/>
    <property type="project" value="TreeGrafter"/>
</dbReference>
<dbReference type="EMBL" id="QEAS01000035">
    <property type="protein sequence ID" value="PWG78098.1"/>
    <property type="molecule type" value="Genomic_DNA"/>
</dbReference>
<dbReference type="InterPro" id="IPR037066">
    <property type="entry name" value="Plug_dom_sf"/>
</dbReference>
<evidence type="ECO:0000259" key="3">
    <source>
        <dbReference type="Pfam" id="PF07715"/>
    </source>
</evidence>
<dbReference type="GO" id="GO:0015344">
    <property type="term" value="F:siderophore uptake transmembrane transporter activity"/>
    <property type="evidence" value="ECO:0007669"/>
    <property type="project" value="TreeGrafter"/>
</dbReference>
<feature type="domain" description="TonB-dependent receptor plug" evidence="3">
    <location>
        <begin position="69"/>
        <end position="177"/>
    </location>
</feature>
<evidence type="ECO:0000313" key="4">
    <source>
        <dbReference type="EMBL" id="PWG78098.1"/>
    </source>
</evidence>
<keyword evidence="5" id="KW-1185">Reference proteome</keyword>
<dbReference type="Gene3D" id="2.170.130.10">
    <property type="entry name" value="TonB-dependent receptor, plug domain"/>
    <property type="match status" value="1"/>
</dbReference>